<keyword evidence="2" id="KW-1185">Reference proteome</keyword>
<reference evidence="1" key="1">
    <citation type="submission" date="2022-04" db="EMBL/GenBank/DDBJ databases">
        <title>Jade perch genome.</title>
        <authorList>
            <person name="Chao B."/>
        </authorList>
    </citation>
    <scope>NUCLEOTIDE SEQUENCE</scope>
    <source>
        <strain evidence="1">CB-2022</strain>
    </source>
</reference>
<sequence length="332" mass="38011">MGFIVSSSHIKMDGEKVTFQWGPEAEGAFQRLQKLFTKAPVLTMPDPKLQFIVEVDASNEGLSSAERNYDVWNRELLAIKVALEEWRHWLKGAEQPFIVWTDHKNLKYLKPGSQNAKPDALSRLYESELATKEPEPILPSDRVVGAVSWQIENGVQWAWQGEPAPEGCPRNRLFVPEALPCSQVIHWVRTSLLTCHPGVKRTVFMVKQRFRWPSLAKDVAEYVAACSVCARSKASRQAWMELLQPLQVPHRPWSHISLDFVTGLPPSKGNTVVLTVVDRFSKMERIWVPASFIVDHNLIDDFYGRLLRHQDRQEPVLRRGRVSCSVQKKQQK</sequence>
<gene>
    <name evidence="1" type="ORF">L3Q82_025267</name>
</gene>
<name>A0ACB8WRV9_9TELE</name>
<organism evidence="1 2">
    <name type="scientific">Scortum barcoo</name>
    <name type="common">barcoo grunter</name>
    <dbReference type="NCBI Taxonomy" id="214431"/>
    <lineage>
        <taxon>Eukaryota</taxon>
        <taxon>Metazoa</taxon>
        <taxon>Chordata</taxon>
        <taxon>Craniata</taxon>
        <taxon>Vertebrata</taxon>
        <taxon>Euteleostomi</taxon>
        <taxon>Actinopterygii</taxon>
        <taxon>Neopterygii</taxon>
        <taxon>Teleostei</taxon>
        <taxon>Neoteleostei</taxon>
        <taxon>Acanthomorphata</taxon>
        <taxon>Eupercaria</taxon>
        <taxon>Centrarchiformes</taxon>
        <taxon>Terapontoidei</taxon>
        <taxon>Terapontidae</taxon>
        <taxon>Scortum</taxon>
    </lineage>
</organism>
<comment type="caution">
    <text evidence="1">The sequence shown here is derived from an EMBL/GenBank/DDBJ whole genome shotgun (WGS) entry which is preliminary data.</text>
</comment>
<accession>A0ACB8WRV9</accession>
<protein>
    <submittedName>
        <fullName evidence="1">Uncharacterized protein</fullName>
    </submittedName>
</protein>
<evidence type="ECO:0000313" key="1">
    <source>
        <dbReference type="EMBL" id="KAI3370499.1"/>
    </source>
</evidence>
<evidence type="ECO:0000313" key="2">
    <source>
        <dbReference type="Proteomes" id="UP000831701"/>
    </source>
</evidence>
<proteinExistence type="predicted"/>
<dbReference type="Proteomes" id="UP000831701">
    <property type="component" value="Chromosome 7"/>
</dbReference>
<dbReference type="EMBL" id="CM041537">
    <property type="protein sequence ID" value="KAI3370499.1"/>
    <property type="molecule type" value="Genomic_DNA"/>
</dbReference>